<keyword evidence="1" id="KW-0812">Transmembrane</keyword>
<evidence type="ECO:0000313" key="3">
    <source>
        <dbReference type="Proteomes" id="UP000004754"/>
    </source>
</evidence>
<dbReference type="GO" id="GO:0016020">
    <property type="term" value="C:membrane"/>
    <property type="evidence" value="ECO:0007669"/>
    <property type="project" value="InterPro"/>
</dbReference>
<dbReference type="eggNOG" id="COG0534">
    <property type="taxonomic scope" value="Bacteria"/>
</dbReference>
<dbReference type="STRING" id="887929.HMP0721_1380"/>
<dbReference type="EMBL" id="AEQN01000016">
    <property type="protein sequence ID" value="EFV01985.1"/>
    <property type="molecule type" value="Genomic_DNA"/>
</dbReference>
<keyword evidence="1" id="KW-1133">Transmembrane helix</keyword>
<name>E6MH95_9FIRM</name>
<dbReference type="OrthoDB" id="9776324at2"/>
<proteinExistence type="predicted"/>
<sequence>MPDRMADIRKRLLIFAEPLIAIFTTDAAVIVWGVRQIHWCIPLYFIYAHNQTLAGCLRGEGRTFWPMAIALFCVCGLRVGWILVGLGALHLADPRVIYTAYPVTWIAAGLALRLYDRFGVRRKQPFKKTC</sequence>
<organism evidence="2 3">
    <name type="scientific">Pseudoramibacter alactolyticus ATCC 23263</name>
    <dbReference type="NCBI Taxonomy" id="887929"/>
    <lineage>
        <taxon>Bacteria</taxon>
        <taxon>Bacillati</taxon>
        <taxon>Bacillota</taxon>
        <taxon>Clostridia</taxon>
        <taxon>Eubacteriales</taxon>
        <taxon>Eubacteriaceae</taxon>
        <taxon>Pseudoramibacter</taxon>
    </lineage>
</organism>
<evidence type="ECO:0000256" key="1">
    <source>
        <dbReference type="SAM" id="Phobius"/>
    </source>
</evidence>
<comment type="caution">
    <text evidence="2">The sequence shown here is derived from an EMBL/GenBank/DDBJ whole genome shotgun (WGS) entry which is preliminary data.</text>
</comment>
<dbReference type="Proteomes" id="UP000004754">
    <property type="component" value="Unassembled WGS sequence"/>
</dbReference>
<dbReference type="AlphaFoldDB" id="E6MH95"/>
<keyword evidence="1" id="KW-0472">Membrane</keyword>
<feature type="transmembrane region" description="Helical" evidence="1">
    <location>
        <begin position="36"/>
        <end position="57"/>
    </location>
</feature>
<accession>E6MH95</accession>
<feature type="transmembrane region" description="Helical" evidence="1">
    <location>
        <begin position="12"/>
        <end position="30"/>
    </location>
</feature>
<dbReference type="Pfam" id="PF01554">
    <property type="entry name" value="MatE"/>
    <property type="match status" value="1"/>
</dbReference>
<evidence type="ECO:0000313" key="2">
    <source>
        <dbReference type="EMBL" id="EFV01985.1"/>
    </source>
</evidence>
<dbReference type="InterPro" id="IPR002528">
    <property type="entry name" value="MATE_fam"/>
</dbReference>
<feature type="transmembrane region" description="Helical" evidence="1">
    <location>
        <begin position="96"/>
        <end position="115"/>
    </location>
</feature>
<keyword evidence="3" id="KW-1185">Reference proteome</keyword>
<dbReference type="GO" id="GO:0015297">
    <property type="term" value="F:antiporter activity"/>
    <property type="evidence" value="ECO:0007669"/>
    <property type="project" value="InterPro"/>
</dbReference>
<dbReference type="HOGENOM" id="CLU_1936259_0_0_9"/>
<dbReference type="RefSeq" id="WP_006598802.1">
    <property type="nucleotide sequence ID" value="NZ_GL622359.1"/>
</dbReference>
<reference evidence="2 3" key="1">
    <citation type="submission" date="2010-12" db="EMBL/GenBank/DDBJ databases">
        <authorList>
            <person name="Muzny D."/>
            <person name="Qin X."/>
            <person name="Deng J."/>
            <person name="Jiang H."/>
            <person name="Liu Y."/>
            <person name="Qu J."/>
            <person name="Song X.-Z."/>
            <person name="Zhang L."/>
            <person name="Thornton R."/>
            <person name="Coyle M."/>
            <person name="Francisco L."/>
            <person name="Jackson L."/>
            <person name="Javaid M."/>
            <person name="Korchina V."/>
            <person name="Kovar C."/>
            <person name="Mata R."/>
            <person name="Mathew T."/>
            <person name="Ngo R."/>
            <person name="Nguyen L."/>
            <person name="Nguyen N."/>
            <person name="Okwuonu G."/>
            <person name="Ongeri F."/>
            <person name="Pham C."/>
            <person name="Simmons D."/>
            <person name="Wilczek-Boney K."/>
            <person name="Hale W."/>
            <person name="Jakkamsetti A."/>
            <person name="Pham P."/>
            <person name="Ruth R."/>
            <person name="San Lucas F."/>
            <person name="Warren J."/>
            <person name="Zhang J."/>
            <person name="Zhao Z."/>
            <person name="Zhou C."/>
            <person name="Zhu D."/>
            <person name="Lee S."/>
            <person name="Bess C."/>
            <person name="Blankenburg K."/>
            <person name="Forbes L."/>
            <person name="Fu Q."/>
            <person name="Gubbala S."/>
            <person name="Hirani K."/>
            <person name="Jayaseelan J.C."/>
            <person name="Lara F."/>
            <person name="Munidasa M."/>
            <person name="Palculict T."/>
            <person name="Patil S."/>
            <person name="Pu L.-L."/>
            <person name="Saada N."/>
            <person name="Tang L."/>
            <person name="Weissenberger G."/>
            <person name="Zhu Y."/>
            <person name="Hemphill L."/>
            <person name="Shang Y."/>
            <person name="Youmans B."/>
            <person name="Ayvaz T."/>
            <person name="Ross M."/>
            <person name="Santibanez J."/>
            <person name="Aqrawi P."/>
            <person name="Gross S."/>
            <person name="Joshi V."/>
            <person name="Fowler G."/>
            <person name="Nazareth L."/>
            <person name="Reid J."/>
            <person name="Worley K."/>
            <person name="Petrosino J."/>
            <person name="Highlander S."/>
            <person name="Gibbs R."/>
        </authorList>
    </citation>
    <scope>NUCLEOTIDE SEQUENCE [LARGE SCALE GENOMIC DNA]</scope>
    <source>
        <strain evidence="2 3">ATCC 23263</strain>
    </source>
</reference>
<feature type="transmembrane region" description="Helical" evidence="1">
    <location>
        <begin position="64"/>
        <end position="84"/>
    </location>
</feature>
<evidence type="ECO:0008006" key="4">
    <source>
        <dbReference type="Google" id="ProtNLM"/>
    </source>
</evidence>
<dbReference type="GO" id="GO:0042910">
    <property type="term" value="F:xenobiotic transmembrane transporter activity"/>
    <property type="evidence" value="ECO:0007669"/>
    <property type="project" value="InterPro"/>
</dbReference>
<protein>
    <recommendedName>
        <fullName evidence="4">MATE domain protein</fullName>
    </recommendedName>
</protein>
<gene>
    <name evidence="2" type="ORF">HMP0721_1380</name>
</gene>